<keyword evidence="1" id="KW-0472">Membrane</keyword>
<dbReference type="EMBL" id="FRBM01000008">
    <property type="protein sequence ID" value="SHM02746.1"/>
    <property type="molecule type" value="Genomic_DNA"/>
</dbReference>
<feature type="transmembrane region" description="Helical" evidence="1">
    <location>
        <begin position="15"/>
        <end position="35"/>
    </location>
</feature>
<dbReference type="STRING" id="1423959.SAMN05444407_108223"/>
<accession>A0A1M7FFG7</accession>
<dbReference type="Proteomes" id="UP000184069">
    <property type="component" value="Unassembled WGS sequence"/>
</dbReference>
<sequence length="47" mass="5797">MVLILYKITNIFDNYMLILHKLTLCFNWVIVFVLFKTYFIETETDYL</sequence>
<protein>
    <submittedName>
        <fullName evidence="2">Uncharacterized protein</fullName>
    </submittedName>
</protein>
<evidence type="ECO:0000313" key="2">
    <source>
        <dbReference type="EMBL" id="SHM02746.1"/>
    </source>
</evidence>
<dbReference type="AlphaFoldDB" id="A0A1M7FFG7"/>
<proteinExistence type="predicted"/>
<name>A0A1M7FFG7_9FLAO</name>
<gene>
    <name evidence="2" type="ORF">SAMN05444407_108223</name>
</gene>
<evidence type="ECO:0000256" key="1">
    <source>
        <dbReference type="SAM" id="Phobius"/>
    </source>
</evidence>
<keyword evidence="1" id="KW-1133">Transmembrane helix</keyword>
<reference evidence="2 3" key="1">
    <citation type="submission" date="2016-11" db="EMBL/GenBank/DDBJ databases">
        <authorList>
            <person name="Jaros S."/>
            <person name="Januszkiewicz K."/>
            <person name="Wedrychowicz H."/>
        </authorList>
    </citation>
    <scope>NUCLEOTIDE SEQUENCE [LARGE SCALE GENOMIC DNA]</scope>
    <source>
        <strain evidence="2 3">DSM 27621</strain>
    </source>
</reference>
<organism evidence="2 3">
    <name type="scientific">Chryseobacterium contaminans</name>
    <dbReference type="NCBI Taxonomy" id="1423959"/>
    <lineage>
        <taxon>Bacteria</taxon>
        <taxon>Pseudomonadati</taxon>
        <taxon>Bacteroidota</taxon>
        <taxon>Flavobacteriia</taxon>
        <taxon>Flavobacteriales</taxon>
        <taxon>Weeksellaceae</taxon>
        <taxon>Chryseobacterium group</taxon>
        <taxon>Chryseobacterium</taxon>
    </lineage>
</organism>
<keyword evidence="1" id="KW-0812">Transmembrane</keyword>
<evidence type="ECO:0000313" key="3">
    <source>
        <dbReference type="Proteomes" id="UP000184069"/>
    </source>
</evidence>